<feature type="signal peptide" evidence="11">
    <location>
        <begin position="1"/>
        <end position="25"/>
    </location>
</feature>
<dbReference type="STRING" id="1610491.AAV94_00200"/>
<keyword evidence="4" id="KW-1134">Transmembrane beta strand</keyword>
<evidence type="ECO:0000256" key="2">
    <source>
        <dbReference type="ARBA" id="ARBA00011233"/>
    </source>
</evidence>
<evidence type="ECO:0000313" key="14">
    <source>
        <dbReference type="Proteomes" id="UP000050580"/>
    </source>
</evidence>
<keyword evidence="6 11" id="KW-0732">Signal</keyword>
<gene>
    <name evidence="13" type="ORF">AAV94_00200</name>
</gene>
<dbReference type="PRINTS" id="PR00182">
    <property type="entry name" value="ECOLNEIPORIN"/>
</dbReference>
<dbReference type="CDD" id="cd00342">
    <property type="entry name" value="gram_neg_porins"/>
    <property type="match status" value="1"/>
</dbReference>
<evidence type="ECO:0000256" key="5">
    <source>
        <dbReference type="ARBA" id="ARBA00022692"/>
    </source>
</evidence>
<evidence type="ECO:0000256" key="6">
    <source>
        <dbReference type="ARBA" id="ARBA00022729"/>
    </source>
</evidence>
<feature type="domain" description="Porin" evidence="12">
    <location>
        <begin position="18"/>
        <end position="316"/>
    </location>
</feature>
<dbReference type="GO" id="GO:0009279">
    <property type="term" value="C:cell outer membrane"/>
    <property type="evidence" value="ECO:0007669"/>
    <property type="project" value="UniProtKB-SubCell"/>
</dbReference>
<proteinExistence type="predicted"/>
<evidence type="ECO:0000256" key="4">
    <source>
        <dbReference type="ARBA" id="ARBA00022452"/>
    </source>
</evidence>
<dbReference type="InterPro" id="IPR050298">
    <property type="entry name" value="Gram-neg_bact_OMP"/>
</dbReference>
<keyword evidence="14" id="KW-1185">Reference proteome</keyword>
<dbReference type="AlphaFoldDB" id="A0A0U1Q3Y3"/>
<keyword evidence="8" id="KW-0626">Porin</keyword>
<evidence type="ECO:0000256" key="1">
    <source>
        <dbReference type="ARBA" id="ARBA00004571"/>
    </source>
</evidence>
<dbReference type="SUPFAM" id="SSF56935">
    <property type="entry name" value="Porins"/>
    <property type="match status" value="1"/>
</dbReference>
<dbReference type="PANTHER" id="PTHR34501">
    <property type="entry name" value="PROTEIN YDDL-RELATED"/>
    <property type="match status" value="1"/>
</dbReference>
<accession>A0A0U1Q3Y3</accession>
<dbReference type="InterPro" id="IPR033900">
    <property type="entry name" value="Gram_neg_porin_domain"/>
</dbReference>
<dbReference type="GO" id="GO:0015288">
    <property type="term" value="F:porin activity"/>
    <property type="evidence" value="ECO:0007669"/>
    <property type="project" value="UniProtKB-KW"/>
</dbReference>
<dbReference type="Pfam" id="PF13609">
    <property type="entry name" value="Porin_4"/>
    <property type="match status" value="1"/>
</dbReference>
<evidence type="ECO:0000256" key="11">
    <source>
        <dbReference type="SAM" id="SignalP"/>
    </source>
</evidence>
<keyword evidence="3" id="KW-0813">Transport</keyword>
<evidence type="ECO:0000256" key="10">
    <source>
        <dbReference type="ARBA" id="ARBA00023237"/>
    </source>
</evidence>
<dbReference type="PANTHER" id="PTHR34501:SF9">
    <property type="entry name" value="MAJOR OUTER MEMBRANE PROTEIN P.IA"/>
    <property type="match status" value="1"/>
</dbReference>
<name>A0A0U1Q3Y3_9BURK</name>
<keyword evidence="10" id="KW-0998">Cell outer membrane</keyword>
<evidence type="ECO:0000259" key="12">
    <source>
        <dbReference type="Pfam" id="PF13609"/>
    </source>
</evidence>
<dbReference type="EMBL" id="LBNQ01000005">
    <property type="protein sequence ID" value="KKW69345.1"/>
    <property type="molecule type" value="Genomic_DNA"/>
</dbReference>
<protein>
    <recommendedName>
        <fullName evidence="12">Porin domain-containing protein</fullName>
    </recommendedName>
</protein>
<evidence type="ECO:0000256" key="7">
    <source>
        <dbReference type="ARBA" id="ARBA00023065"/>
    </source>
</evidence>
<reference evidence="13 14" key="1">
    <citation type="submission" date="2015-05" db="EMBL/GenBank/DDBJ databases">
        <title>Draft genome sequence of Lampropedia sp. CT6, isolated from the microbial mat of a hot water spring, located at Manikaran, India.</title>
        <authorList>
            <person name="Tripathi C."/>
            <person name="Rani P."/>
            <person name="Mahato N.K."/>
            <person name="Lal R."/>
        </authorList>
    </citation>
    <scope>NUCLEOTIDE SEQUENCE [LARGE SCALE GENOMIC DNA]</scope>
    <source>
        <strain evidence="13 14">CT6</strain>
    </source>
</reference>
<dbReference type="GO" id="GO:0034220">
    <property type="term" value="P:monoatomic ion transmembrane transport"/>
    <property type="evidence" value="ECO:0007669"/>
    <property type="project" value="InterPro"/>
</dbReference>
<comment type="caution">
    <text evidence="13">The sequence shown here is derived from an EMBL/GenBank/DDBJ whole genome shotgun (WGS) entry which is preliminary data.</text>
</comment>
<evidence type="ECO:0000256" key="9">
    <source>
        <dbReference type="ARBA" id="ARBA00023136"/>
    </source>
</evidence>
<dbReference type="Proteomes" id="UP000050580">
    <property type="component" value="Unassembled WGS sequence"/>
</dbReference>
<sequence length="338" mass="36669">MSLKLKQYPVILAGSVLSSALFAQAGSSVAIYGLVDAGIRYTNNTDASADSSTKLSNGSRTASRLGFRGNETLSDDLQAIFAMEIGLDPTTGAAGDGSRYFNRLTSVGLKSKSLGQITIGRQYGMIHEFLAFNGIDALDVANYPEWAYYVGAQYTPRYDSSVRYTHQIGGFVVSAMGVIDNSKSKTSYPLGAALVYKGANWQFGGAYMQEKPSIETTDAKRKSYSLGGTYQFNAIKLHAFYLGHKNDVTNREDKTYAVGFGYDVSSSMKLLGEMLHTKSDISNISGKRTAGILTAEYYLSKRTQPYIGIDYTKFSDALVPASGKDSRVGLAVGLRHRF</sequence>
<keyword evidence="5" id="KW-0812">Transmembrane</keyword>
<dbReference type="Gene3D" id="2.40.160.10">
    <property type="entry name" value="Porin"/>
    <property type="match status" value="1"/>
</dbReference>
<dbReference type="RefSeq" id="WP_046740313.1">
    <property type="nucleotide sequence ID" value="NZ_LBNQ01000005.1"/>
</dbReference>
<evidence type="ECO:0000313" key="13">
    <source>
        <dbReference type="EMBL" id="KKW69345.1"/>
    </source>
</evidence>
<dbReference type="GO" id="GO:0046930">
    <property type="term" value="C:pore complex"/>
    <property type="evidence" value="ECO:0007669"/>
    <property type="project" value="UniProtKB-KW"/>
</dbReference>
<feature type="chain" id="PRO_5006713130" description="Porin domain-containing protein" evidence="11">
    <location>
        <begin position="26"/>
        <end position="338"/>
    </location>
</feature>
<dbReference type="InterPro" id="IPR001702">
    <property type="entry name" value="Porin_Gram-ve"/>
</dbReference>
<organism evidence="13 14">
    <name type="scientific">Lampropedia cohaerens</name>
    <dbReference type="NCBI Taxonomy" id="1610491"/>
    <lineage>
        <taxon>Bacteria</taxon>
        <taxon>Pseudomonadati</taxon>
        <taxon>Pseudomonadota</taxon>
        <taxon>Betaproteobacteria</taxon>
        <taxon>Burkholderiales</taxon>
        <taxon>Comamonadaceae</taxon>
        <taxon>Lampropedia</taxon>
    </lineage>
</organism>
<keyword evidence="9" id="KW-0472">Membrane</keyword>
<evidence type="ECO:0000256" key="3">
    <source>
        <dbReference type="ARBA" id="ARBA00022448"/>
    </source>
</evidence>
<keyword evidence="7" id="KW-0406">Ion transport</keyword>
<dbReference type="InterPro" id="IPR023614">
    <property type="entry name" value="Porin_dom_sf"/>
</dbReference>
<comment type="subunit">
    <text evidence="2">Homotrimer.</text>
</comment>
<comment type="subcellular location">
    <subcellularLocation>
        <location evidence="1">Cell outer membrane</location>
        <topology evidence="1">Multi-pass membrane protein</topology>
    </subcellularLocation>
</comment>
<evidence type="ECO:0000256" key="8">
    <source>
        <dbReference type="ARBA" id="ARBA00023114"/>
    </source>
</evidence>